<comment type="caution">
    <text evidence="3">The sequence shown here is derived from an EMBL/GenBank/DDBJ whole genome shotgun (WGS) entry which is preliminary data.</text>
</comment>
<dbReference type="AlphaFoldDB" id="A0A2S3V133"/>
<dbReference type="GO" id="GO:0005829">
    <property type="term" value="C:cytosol"/>
    <property type="evidence" value="ECO:0007669"/>
    <property type="project" value="TreeGrafter"/>
</dbReference>
<dbReference type="PANTHER" id="PTHR21240">
    <property type="entry name" value="2-AMINO-3-CARBOXYLMUCONATE-6-SEMIALDEHYDE DECARBOXYLASE"/>
    <property type="match status" value="1"/>
</dbReference>
<evidence type="ECO:0000256" key="1">
    <source>
        <dbReference type="ARBA" id="ARBA00023239"/>
    </source>
</evidence>
<name>A0A2S3V133_9HYPH</name>
<evidence type="ECO:0000313" key="3">
    <source>
        <dbReference type="EMBL" id="POF33570.1"/>
    </source>
</evidence>
<dbReference type="InterPro" id="IPR032465">
    <property type="entry name" value="ACMSD"/>
</dbReference>
<accession>A0A2S3V133</accession>
<keyword evidence="4" id="KW-1185">Reference proteome</keyword>
<gene>
    <name evidence="3" type="ORF">CLV41_10118</name>
</gene>
<dbReference type="InterPro" id="IPR006680">
    <property type="entry name" value="Amidohydro-rel"/>
</dbReference>
<sequence>MIAYIQGDRMTDVTTSAEIIAIEEHFMHDALARHLASAADPASALGRKLFDFAGVRIEEMDAAGIDMQVLSHQSPGSQRLTGDTAVEACRAVNDALAAIIRKTPDRFAGFAMIPSSVPEAAADELQRAVEELGLKGAMIHGKSCGEFVDAAEFWPIYARAEALDVPIYLHPAHPDKAVIESCYAPYDQSHPALTGPAWGFGVEAGTHAIRLILSGVFDRHPGLKIILGHMGEALPFWLPRIDESLARPGNAAVRFAEIFKNNFFVTTSGFFSDAALRCCLECLNPDHILFAVDWPYADNRSGVDWLRSHPMDHDLKKAIFSLNARVLLKL</sequence>
<dbReference type="EMBL" id="PPCN01000001">
    <property type="protein sequence ID" value="POF33570.1"/>
    <property type="molecule type" value="Genomic_DNA"/>
</dbReference>
<dbReference type="OrthoDB" id="149172at2"/>
<dbReference type="InterPro" id="IPR032466">
    <property type="entry name" value="Metal_Hydrolase"/>
</dbReference>
<dbReference type="GO" id="GO:0016831">
    <property type="term" value="F:carboxy-lyase activity"/>
    <property type="evidence" value="ECO:0007669"/>
    <property type="project" value="InterPro"/>
</dbReference>
<feature type="domain" description="Amidohydrolase-related" evidence="2">
    <location>
        <begin position="52"/>
        <end position="329"/>
    </location>
</feature>
<dbReference type="Pfam" id="PF04909">
    <property type="entry name" value="Amidohydro_2"/>
    <property type="match status" value="1"/>
</dbReference>
<reference evidence="3 4" key="1">
    <citation type="submission" date="2018-01" db="EMBL/GenBank/DDBJ databases">
        <title>Genomic Encyclopedia of Archaeal and Bacterial Type Strains, Phase II (KMG-II): from individual species to whole genera.</title>
        <authorList>
            <person name="Goeker M."/>
        </authorList>
    </citation>
    <scope>NUCLEOTIDE SEQUENCE [LARGE SCALE GENOMIC DNA]</scope>
    <source>
        <strain evidence="3 4">DSM 17023</strain>
    </source>
</reference>
<evidence type="ECO:0000259" key="2">
    <source>
        <dbReference type="Pfam" id="PF04909"/>
    </source>
</evidence>
<dbReference type="GO" id="GO:0019748">
    <property type="term" value="P:secondary metabolic process"/>
    <property type="evidence" value="ECO:0007669"/>
    <property type="project" value="TreeGrafter"/>
</dbReference>
<protein>
    <submittedName>
        <fullName evidence="3">2,3-dihydroxybenzoate decarboxylase</fullName>
    </submittedName>
</protein>
<dbReference type="Gene3D" id="3.20.20.140">
    <property type="entry name" value="Metal-dependent hydrolases"/>
    <property type="match status" value="1"/>
</dbReference>
<evidence type="ECO:0000313" key="4">
    <source>
        <dbReference type="Proteomes" id="UP000236959"/>
    </source>
</evidence>
<dbReference type="SUPFAM" id="SSF51556">
    <property type="entry name" value="Metallo-dependent hydrolases"/>
    <property type="match status" value="1"/>
</dbReference>
<keyword evidence="1" id="KW-0456">Lyase</keyword>
<organism evidence="3 4">
    <name type="scientific">Roseibium marinum</name>
    <dbReference type="NCBI Taxonomy" id="281252"/>
    <lineage>
        <taxon>Bacteria</taxon>
        <taxon>Pseudomonadati</taxon>
        <taxon>Pseudomonadota</taxon>
        <taxon>Alphaproteobacteria</taxon>
        <taxon>Hyphomicrobiales</taxon>
        <taxon>Stappiaceae</taxon>
        <taxon>Roseibium</taxon>
    </lineage>
</organism>
<dbReference type="GO" id="GO:0016787">
    <property type="term" value="F:hydrolase activity"/>
    <property type="evidence" value="ECO:0007669"/>
    <property type="project" value="InterPro"/>
</dbReference>
<proteinExistence type="predicted"/>
<dbReference type="Proteomes" id="UP000236959">
    <property type="component" value="Unassembled WGS sequence"/>
</dbReference>
<dbReference type="PANTHER" id="PTHR21240:SF30">
    <property type="entry name" value="AMIDOHYDROLASE-RELATED DOMAIN-CONTAINING PROTEIN-RELATED"/>
    <property type="match status" value="1"/>
</dbReference>